<dbReference type="PROSITE" id="PS50977">
    <property type="entry name" value="HTH_TETR_2"/>
    <property type="match status" value="1"/>
</dbReference>
<feature type="compositionally biased region" description="Basic and acidic residues" evidence="3">
    <location>
        <begin position="9"/>
        <end position="20"/>
    </location>
</feature>
<feature type="region of interest" description="Disordered" evidence="3">
    <location>
        <begin position="1"/>
        <end position="20"/>
    </location>
</feature>
<dbReference type="RefSeq" id="WP_116072432.1">
    <property type="nucleotide sequence ID" value="NZ_BONB01000009.1"/>
</dbReference>
<dbReference type="OrthoDB" id="8688418at2"/>
<keyword evidence="1 2" id="KW-0238">DNA-binding</keyword>
<gene>
    <name evidence="5" type="ORF">DFJ67_6771</name>
</gene>
<organism evidence="5 6">
    <name type="scientific">Asanoa ferruginea</name>
    <dbReference type="NCBI Taxonomy" id="53367"/>
    <lineage>
        <taxon>Bacteria</taxon>
        <taxon>Bacillati</taxon>
        <taxon>Actinomycetota</taxon>
        <taxon>Actinomycetes</taxon>
        <taxon>Micromonosporales</taxon>
        <taxon>Micromonosporaceae</taxon>
        <taxon>Asanoa</taxon>
    </lineage>
</organism>
<proteinExistence type="predicted"/>
<evidence type="ECO:0000256" key="2">
    <source>
        <dbReference type="PROSITE-ProRule" id="PRU00335"/>
    </source>
</evidence>
<name>A0A3D9ZX33_9ACTN</name>
<reference evidence="5 6" key="1">
    <citation type="submission" date="2018-08" db="EMBL/GenBank/DDBJ databases">
        <title>Sequencing the genomes of 1000 actinobacteria strains.</title>
        <authorList>
            <person name="Klenk H.-P."/>
        </authorList>
    </citation>
    <scope>NUCLEOTIDE SEQUENCE [LARGE SCALE GENOMIC DNA]</scope>
    <source>
        <strain evidence="5 6">DSM 44099</strain>
    </source>
</reference>
<comment type="caution">
    <text evidence="5">The sequence shown here is derived from an EMBL/GenBank/DDBJ whole genome shotgun (WGS) entry which is preliminary data.</text>
</comment>
<dbReference type="InterPro" id="IPR009057">
    <property type="entry name" value="Homeodomain-like_sf"/>
</dbReference>
<dbReference type="SUPFAM" id="SSF46689">
    <property type="entry name" value="Homeodomain-like"/>
    <property type="match status" value="1"/>
</dbReference>
<evidence type="ECO:0000313" key="5">
    <source>
        <dbReference type="EMBL" id="REG00714.1"/>
    </source>
</evidence>
<dbReference type="GO" id="GO:0003677">
    <property type="term" value="F:DNA binding"/>
    <property type="evidence" value="ECO:0007669"/>
    <property type="project" value="UniProtKB-UniRule"/>
</dbReference>
<dbReference type="AlphaFoldDB" id="A0A3D9ZX33"/>
<feature type="DNA-binding region" description="H-T-H motif" evidence="2">
    <location>
        <begin position="43"/>
        <end position="62"/>
    </location>
</feature>
<dbReference type="InterPro" id="IPR001647">
    <property type="entry name" value="HTH_TetR"/>
</dbReference>
<dbReference type="Proteomes" id="UP000256913">
    <property type="component" value="Unassembled WGS sequence"/>
</dbReference>
<evidence type="ECO:0000313" key="6">
    <source>
        <dbReference type="Proteomes" id="UP000256913"/>
    </source>
</evidence>
<dbReference type="EMBL" id="QUMQ01000001">
    <property type="protein sequence ID" value="REG00714.1"/>
    <property type="molecule type" value="Genomic_DNA"/>
</dbReference>
<evidence type="ECO:0000259" key="4">
    <source>
        <dbReference type="PROSITE" id="PS50977"/>
    </source>
</evidence>
<protein>
    <submittedName>
        <fullName evidence="5">TetR family transcriptional regulator</fullName>
    </submittedName>
</protein>
<sequence length="204" mass="22397">MAIGSPGPETERVDGRTARAERTRAAIVDAHLALIGEGDLRPTGERIAERAGVSLRALWTNFKDMETLFEASGAQVLGSYDAAYVPVPPDLPLAERVARYCRQRGRLMQLIAAPARAAAVREPFSPQLRRNRQKHIDRVRDEVTQVFAVELRLAGPEADTLRDALIAASMWPAWSMLREGLSLSPEEAEKVMTRTIAALLTADA</sequence>
<accession>A0A3D9ZX33</accession>
<dbReference type="Gene3D" id="1.10.357.10">
    <property type="entry name" value="Tetracycline Repressor, domain 2"/>
    <property type="match status" value="1"/>
</dbReference>
<evidence type="ECO:0000256" key="3">
    <source>
        <dbReference type="SAM" id="MobiDB-lite"/>
    </source>
</evidence>
<keyword evidence="6" id="KW-1185">Reference proteome</keyword>
<feature type="domain" description="HTH tetR-type" evidence="4">
    <location>
        <begin position="21"/>
        <end position="80"/>
    </location>
</feature>
<evidence type="ECO:0000256" key="1">
    <source>
        <dbReference type="ARBA" id="ARBA00023125"/>
    </source>
</evidence>